<name>A0A9W6QGP1_9PSEU</name>
<reference evidence="1" key="1">
    <citation type="submission" date="2023-02" db="EMBL/GenBank/DDBJ databases">
        <title>Actinokineospora globicatena NBRC 15670.</title>
        <authorList>
            <person name="Ichikawa N."/>
            <person name="Sato H."/>
            <person name="Tonouchi N."/>
        </authorList>
    </citation>
    <scope>NUCLEOTIDE SEQUENCE</scope>
    <source>
        <strain evidence="1">NBRC 15670</strain>
    </source>
</reference>
<dbReference type="EMBL" id="BSSD01000001">
    <property type="protein sequence ID" value="GLW89430.1"/>
    <property type="molecule type" value="Genomic_DNA"/>
</dbReference>
<comment type="caution">
    <text evidence="1">The sequence shown here is derived from an EMBL/GenBank/DDBJ whole genome shotgun (WGS) entry which is preliminary data.</text>
</comment>
<dbReference type="AlphaFoldDB" id="A0A9W6QGP1"/>
<evidence type="ECO:0000313" key="2">
    <source>
        <dbReference type="Proteomes" id="UP001165042"/>
    </source>
</evidence>
<dbReference type="Proteomes" id="UP001165042">
    <property type="component" value="Unassembled WGS sequence"/>
</dbReference>
<keyword evidence="2" id="KW-1185">Reference proteome</keyword>
<accession>A0A9W6QGP1</accession>
<sequence>MAAEVSMSATTAAMRAARSAVSWTSVIGSGIPFARRGARMATVLGDGIHGPVPQSSRIA</sequence>
<proteinExistence type="predicted"/>
<organism evidence="1 2">
    <name type="scientific">Actinokineospora globicatena</name>
    <dbReference type="NCBI Taxonomy" id="103729"/>
    <lineage>
        <taxon>Bacteria</taxon>
        <taxon>Bacillati</taxon>
        <taxon>Actinomycetota</taxon>
        <taxon>Actinomycetes</taxon>
        <taxon>Pseudonocardiales</taxon>
        <taxon>Pseudonocardiaceae</taxon>
        <taxon>Actinokineospora</taxon>
    </lineage>
</organism>
<evidence type="ECO:0000313" key="1">
    <source>
        <dbReference type="EMBL" id="GLW89430.1"/>
    </source>
</evidence>
<protein>
    <submittedName>
        <fullName evidence="1">Uncharacterized protein</fullName>
    </submittedName>
</protein>
<gene>
    <name evidence="1" type="ORF">Aglo03_02460</name>
</gene>